<keyword evidence="3" id="KW-0813">Transport</keyword>
<keyword evidence="15" id="KW-1185">Reference proteome</keyword>
<keyword evidence="6" id="KW-0631">Potassium channel</keyword>
<keyword evidence="9" id="KW-0406">Ion transport</keyword>
<evidence type="ECO:0000313" key="15">
    <source>
        <dbReference type="Proteomes" id="UP001596958"/>
    </source>
</evidence>
<evidence type="ECO:0000256" key="3">
    <source>
        <dbReference type="ARBA" id="ARBA00022448"/>
    </source>
</evidence>
<keyword evidence="11" id="KW-0407">Ion channel</keyword>
<evidence type="ECO:0000256" key="10">
    <source>
        <dbReference type="ARBA" id="ARBA00023136"/>
    </source>
</evidence>
<name>A0ABW2YZ99_9SPHI</name>
<dbReference type="PANTHER" id="PTHR31462:SF5">
    <property type="entry name" value="ENDOSOMAL_LYSOSOMAL PROTON CHANNEL TMEM175"/>
    <property type="match status" value="1"/>
</dbReference>
<comment type="similarity">
    <text evidence="2">Belongs to the TMEM175 family.</text>
</comment>
<feature type="transmembrane region" description="Helical" evidence="13">
    <location>
        <begin position="23"/>
        <end position="42"/>
    </location>
</feature>
<evidence type="ECO:0000256" key="6">
    <source>
        <dbReference type="ARBA" id="ARBA00022826"/>
    </source>
</evidence>
<keyword evidence="10 13" id="KW-0472">Membrane</keyword>
<evidence type="ECO:0000256" key="9">
    <source>
        <dbReference type="ARBA" id="ARBA00023065"/>
    </source>
</evidence>
<feature type="transmembrane region" description="Helical" evidence="13">
    <location>
        <begin position="171"/>
        <end position="190"/>
    </location>
</feature>
<comment type="catalytic activity">
    <reaction evidence="12">
        <text>K(+)(in) = K(+)(out)</text>
        <dbReference type="Rhea" id="RHEA:29463"/>
        <dbReference type="ChEBI" id="CHEBI:29103"/>
    </reaction>
</comment>
<dbReference type="Pfam" id="PF06736">
    <property type="entry name" value="TMEM175"/>
    <property type="match status" value="1"/>
</dbReference>
<comment type="subcellular location">
    <subcellularLocation>
        <location evidence="1">Membrane</location>
        <topology evidence="1">Multi-pass membrane protein</topology>
    </subcellularLocation>
</comment>
<evidence type="ECO:0000256" key="11">
    <source>
        <dbReference type="ARBA" id="ARBA00023303"/>
    </source>
</evidence>
<dbReference type="RefSeq" id="WP_377102105.1">
    <property type="nucleotide sequence ID" value="NZ_JBHTHU010000021.1"/>
</dbReference>
<sequence>MKEHDHLLDQHDPERRDFQIERLILFTDAVFAIAITLLIIEIKVPEGHHKNTHQHIVDLLHMIPKFIGFIMSFFVIAIYWRSHHRIFGFVTSFTEKLIWMNMLFLFTVVLMPFSSAYFSEYQMETIPYVFYNANVVIMALVNYRIISYVFNPANKIVTHMPSARFLHLFKMRAIAIPAFFFCCLSIALIFGAPFPIIYFLIWPMMYVLNRYNKRKFEAKPVVANEATAE</sequence>
<feature type="transmembrane region" description="Helical" evidence="13">
    <location>
        <begin position="130"/>
        <end position="150"/>
    </location>
</feature>
<dbReference type="EMBL" id="JBHTHU010000021">
    <property type="protein sequence ID" value="MFD0751811.1"/>
    <property type="molecule type" value="Genomic_DNA"/>
</dbReference>
<evidence type="ECO:0000256" key="4">
    <source>
        <dbReference type="ARBA" id="ARBA00022538"/>
    </source>
</evidence>
<organism evidence="14 15">
    <name type="scientific">Mucilaginibacter calamicampi</name>
    <dbReference type="NCBI Taxonomy" id="1302352"/>
    <lineage>
        <taxon>Bacteria</taxon>
        <taxon>Pseudomonadati</taxon>
        <taxon>Bacteroidota</taxon>
        <taxon>Sphingobacteriia</taxon>
        <taxon>Sphingobacteriales</taxon>
        <taxon>Sphingobacteriaceae</taxon>
        <taxon>Mucilaginibacter</taxon>
    </lineage>
</organism>
<proteinExistence type="inferred from homology"/>
<feature type="transmembrane region" description="Helical" evidence="13">
    <location>
        <begin position="62"/>
        <end position="80"/>
    </location>
</feature>
<keyword evidence="4" id="KW-0633">Potassium transport</keyword>
<gene>
    <name evidence="14" type="ORF">ACFQZS_16785</name>
</gene>
<evidence type="ECO:0000256" key="7">
    <source>
        <dbReference type="ARBA" id="ARBA00022958"/>
    </source>
</evidence>
<evidence type="ECO:0000256" key="12">
    <source>
        <dbReference type="ARBA" id="ARBA00034430"/>
    </source>
</evidence>
<keyword evidence="5 13" id="KW-0812">Transmembrane</keyword>
<evidence type="ECO:0000256" key="13">
    <source>
        <dbReference type="SAM" id="Phobius"/>
    </source>
</evidence>
<comment type="caution">
    <text evidence="14">The sequence shown here is derived from an EMBL/GenBank/DDBJ whole genome shotgun (WGS) entry which is preliminary data.</text>
</comment>
<dbReference type="PANTHER" id="PTHR31462">
    <property type="entry name" value="ENDOSOMAL/LYSOSOMAL POTASSIUM CHANNEL TMEM175"/>
    <property type="match status" value="1"/>
</dbReference>
<evidence type="ECO:0000313" key="14">
    <source>
        <dbReference type="EMBL" id="MFD0751811.1"/>
    </source>
</evidence>
<evidence type="ECO:0000256" key="1">
    <source>
        <dbReference type="ARBA" id="ARBA00004141"/>
    </source>
</evidence>
<dbReference type="Proteomes" id="UP001596958">
    <property type="component" value="Unassembled WGS sequence"/>
</dbReference>
<keyword evidence="8 13" id="KW-1133">Transmembrane helix</keyword>
<protein>
    <submittedName>
        <fullName evidence="14">TMEM175 family protein</fullName>
    </submittedName>
</protein>
<reference evidence="15" key="1">
    <citation type="journal article" date="2019" name="Int. J. Syst. Evol. Microbiol.">
        <title>The Global Catalogue of Microorganisms (GCM) 10K type strain sequencing project: providing services to taxonomists for standard genome sequencing and annotation.</title>
        <authorList>
            <consortium name="The Broad Institute Genomics Platform"/>
            <consortium name="The Broad Institute Genome Sequencing Center for Infectious Disease"/>
            <person name="Wu L."/>
            <person name="Ma J."/>
        </authorList>
    </citation>
    <scope>NUCLEOTIDE SEQUENCE [LARGE SCALE GENOMIC DNA]</scope>
    <source>
        <strain evidence="15">CCUG 63418</strain>
    </source>
</reference>
<keyword evidence="7" id="KW-0630">Potassium</keyword>
<evidence type="ECO:0000256" key="2">
    <source>
        <dbReference type="ARBA" id="ARBA00006920"/>
    </source>
</evidence>
<dbReference type="InterPro" id="IPR010617">
    <property type="entry name" value="TMEM175-like"/>
</dbReference>
<accession>A0ABW2YZ99</accession>
<evidence type="ECO:0000256" key="8">
    <source>
        <dbReference type="ARBA" id="ARBA00022989"/>
    </source>
</evidence>
<evidence type="ECO:0000256" key="5">
    <source>
        <dbReference type="ARBA" id="ARBA00022692"/>
    </source>
</evidence>